<evidence type="ECO:0000256" key="1">
    <source>
        <dbReference type="ARBA" id="ARBA00006139"/>
    </source>
</evidence>
<dbReference type="NCBIfam" id="TIGR00077">
    <property type="entry name" value="lspA"/>
    <property type="match status" value="1"/>
</dbReference>
<evidence type="ECO:0000256" key="6">
    <source>
        <dbReference type="ARBA" id="ARBA00022801"/>
    </source>
</evidence>
<sequence>MQAARGTPVDDRDDGTGRTRSGLLAHRGSWLLFAAVAAVMIAVDQVAKVLAVRHLTGEPDVEVVGELLQLHLTYNPGAAFSLGTRFTVAIACLACVATLVVLWTSRRVVSRVWAVGLGLLLAGIDGNLIDRLVREPGPFRGHVVDFLMLPNWPVFNVADICINVGVGLILLQVLRGVNLDGTRAQHSHGETDPETDPGTPAEAEEES</sequence>
<proteinExistence type="inferred from homology"/>
<reference evidence="12 13" key="1">
    <citation type="journal article" date="2019" name="Int. J. Syst. Evol. Microbiol.">
        <title>The Global Catalogue of Microorganisms (GCM) 10K type strain sequencing project: providing services to taxonomists for standard genome sequencing and annotation.</title>
        <authorList>
            <consortium name="The Broad Institute Genomics Platform"/>
            <consortium name="The Broad Institute Genome Sequencing Center for Infectious Disease"/>
            <person name="Wu L."/>
            <person name="Ma J."/>
        </authorList>
    </citation>
    <scope>NUCLEOTIDE SEQUENCE [LARGE SCALE GENOMIC DNA]</scope>
    <source>
        <strain evidence="12 13">JCM 14942</strain>
    </source>
</reference>
<dbReference type="HAMAP" id="MF_00161">
    <property type="entry name" value="LspA"/>
    <property type="match status" value="1"/>
</dbReference>
<evidence type="ECO:0000256" key="4">
    <source>
        <dbReference type="ARBA" id="ARBA00022692"/>
    </source>
</evidence>
<keyword evidence="7 9" id="KW-1133">Transmembrane helix</keyword>
<keyword evidence="13" id="KW-1185">Reference proteome</keyword>
<dbReference type="Pfam" id="PF01252">
    <property type="entry name" value="Peptidase_A8"/>
    <property type="match status" value="1"/>
</dbReference>
<comment type="caution">
    <text evidence="12">The sequence shown here is derived from an EMBL/GenBank/DDBJ whole genome shotgun (WGS) entry which is preliminary data.</text>
</comment>
<feature type="transmembrane region" description="Helical" evidence="9">
    <location>
        <begin position="153"/>
        <end position="174"/>
    </location>
</feature>
<dbReference type="PANTHER" id="PTHR33695">
    <property type="entry name" value="LIPOPROTEIN SIGNAL PEPTIDASE"/>
    <property type="match status" value="1"/>
</dbReference>
<keyword evidence="3 9" id="KW-0645">Protease</keyword>
<feature type="active site" evidence="9">
    <location>
        <position position="145"/>
    </location>
</feature>
<feature type="region of interest" description="Disordered" evidence="11">
    <location>
        <begin position="183"/>
        <end position="207"/>
    </location>
</feature>
<organism evidence="12 13">
    <name type="scientific">Nocardioides humi</name>
    <dbReference type="NCBI Taxonomy" id="449461"/>
    <lineage>
        <taxon>Bacteria</taxon>
        <taxon>Bacillati</taxon>
        <taxon>Actinomycetota</taxon>
        <taxon>Actinomycetes</taxon>
        <taxon>Propionibacteriales</taxon>
        <taxon>Nocardioidaceae</taxon>
        <taxon>Nocardioides</taxon>
    </lineage>
</organism>
<feature type="transmembrane region" description="Helical" evidence="9">
    <location>
        <begin position="30"/>
        <end position="51"/>
    </location>
</feature>
<feature type="transmembrane region" description="Helical" evidence="9">
    <location>
        <begin position="86"/>
        <end position="105"/>
    </location>
</feature>
<comment type="similarity">
    <text evidence="1 9 10">Belongs to the peptidase A8 family.</text>
</comment>
<feature type="transmembrane region" description="Helical" evidence="9">
    <location>
        <begin position="112"/>
        <end position="133"/>
    </location>
</feature>
<comment type="function">
    <text evidence="9">This protein specifically catalyzes the removal of signal peptides from prolipoproteins.</text>
</comment>
<dbReference type="PANTHER" id="PTHR33695:SF1">
    <property type="entry name" value="LIPOPROTEIN SIGNAL PEPTIDASE"/>
    <property type="match status" value="1"/>
</dbReference>
<dbReference type="EMBL" id="BAAAOR010000024">
    <property type="protein sequence ID" value="GAA1523362.1"/>
    <property type="molecule type" value="Genomic_DNA"/>
</dbReference>
<evidence type="ECO:0000256" key="5">
    <source>
        <dbReference type="ARBA" id="ARBA00022750"/>
    </source>
</evidence>
<name>A0ABN2AQ51_9ACTN</name>
<evidence type="ECO:0000256" key="9">
    <source>
        <dbReference type="HAMAP-Rule" id="MF_00161"/>
    </source>
</evidence>
<protein>
    <recommendedName>
        <fullName evidence="9">Lipoprotein signal peptidase</fullName>
        <ecNumber evidence="9">3.4.23.36</ecNumber>
    </recommendedName>
    <alternativeName>
        <fullName evidence="9">Prolipoprotein signal peptidase</fullName>
    </alternativeName>
    <alternativeName>
        <fullName evidence="9">Signal peptidase II</fullName>
        <shortName evidence="9">SPase II</shortName>
    </alternativeName>
</protein>
<feature type="active site" evidence="9">
    <location>
        <position position="159"/>
    </location>
</feature>
<evidence type="ECO:0000256" key="11">
    <source>
        <dbReference type="SAM" id="MobiDB-lite"/>
    </source>
</evidence>
<keyword evidence="5 9" id="KW-0064">Aspartyl protease</keyword>
<keyword evidence="6 9" id="KW-0378">Hydrolase</keyword>
<evidence type="ECO:0000256" key="2">
    <source>
        <dbReference type="ARBA" id="ARBA00022475"/>
    </source>
</evidence>
<dbReference type="RefSeq" id="WP_141002907.1">
    <property type="nucleotide sequence ID" value="NZ_BAAAOR010000024.1"/>
</dbReference>
<comment type="pathway">
    <text evidence="9">Protein modification; lipoprotein biosynthesis (signal peptide cleavage).</text>
</comment>
<evidence type="ECO:0000256" key="3">
    <source>
        <dbReference type="ARBA" id="ARBA00022670"/>
    </source>
</evidence>
<keyword evidence="4 9" id="KW-0812">Transmembrane</keyword>
<comment type="subcellular location">
    <subcellularLocation>
        <location evidence="9">Cell membrane</location>
        <topology evidence="9">Multi-pass membrane protein</topology>
    </subcellularLocation>
</comment>
<accession>A0ABN2AQ51</accession>
<keyword evidence="2 9" id="KW-1003">Cell membrane</keyword>
<evidence type="ECO:0000313" key="12">
    <source>
        <dbReference type="EMBL" id="GAA1523362.1"/>
    </source>
</evidence>
<gene>
    <name evidence="9 12" type="primary">lspA</name>
    <name evidence="12" type="ORF">GCM10009788_28980</name>
</gene>
<evidence type="ECO:0000256" key="7">
    <source>
        <dbReference type="ARBA" id="ARBA00022989"/>
    </source>
</evidence>
<dbReference type="PRINTS" id="PR00781">
    <property type="entry name" value="LIPOSIGPTASE"/>
</dbReference>
<evidence type="ECO:0000313" key="13">
    <source>
        <dbReference type="Proteomes" id="UP001500842"/>
    </source>
</evidence>
<dbReference type="EC" id="3.4.23.36" evidence="9"/>
<keyword evidence="8 9" id="KW-0472">Membrane</keyword>
<evidence type="ECO:0000256" key="10">
    <source>
        <dbReference type="RuleBase" id="RU004181"/>
    </source>
</evidence>
<comment type="catalytic activity">
    <reaction evidence="9">
        <text>Release of signal peptides from bacterial membrane prolipoproteins. Hydrolyzes -Xaa-Yaa-Zaa-|-(S,diacylglyceryl)Cys-, in which Xaa is hydrophobic (preferably Leu), and Yaa (Ala or Ser) and Zaa (Gly or Ala) have small, neutral side chains.</text>
        <dbReference type="EC" id="3.4.23.36"/>
    </reaction>
</comment>
<evidence type="ECO:0000256" key="8">
    <source>
        <dbReference type="ARBA" id="ARBA00023136"/>
    </source>
</evidence>
<dbReference type="Proteomes" id="UP001500842">
    <property type="component" value="Unassembled WGS sequence"/>
</dbReference>
<dbReference type="InterPro" id="IPR001872">
    <property type="entry name" value="Peptidase_A8"/>
</dbReference>